<dbReference type="InterPro" id="IPR029058">
    <property type="entry name" value="AB_hydrolase_fold"/>
</dbReference>
<proteinExistence type="predicted"/>
<dbReference type="SUPFAM" id="SSF53474">
    <property type="entry name" value="alpha/beta-Hydrolases"/>
    <property type="match status" value="1"/>
</dbReference>
<dbReference type="PANTHER" id="PTHR43798:SF33">
    <property type="entry name" value="HYDROLASE, PUTATIVE (AFU_ORTHOLOGUE AFUA_2G14860)-RELATED"/>
    <property type="match status" value="1"/>
</dbReference>
<evidence type="ECO:0000259" key="1">
    <source>
        <dbReference type="Pfam" id="PF00561"/>
    </source>
</evidence>
<dbReference type="PANTHER" id="PTHR43798">
    <property type="entry name" value="MONOACYLGLYCEROL LIPASE"/>
    <property type="match status" value="1"/>
</dbReference>
<dbReference type="Pfam" id="PF00561">
    <property type="entry name" value="Abhydrolase_1"/>
    <property type="match status" value="1"/>
</dbReference>
<keyword evidence="3" id="KW-1185">Reference proteome</keyword>
<name>A0A545U9P6_9GAMM</name>
<dbReference type="RefSeq" id="WP_142902344.1">
    <property type="nucleotide sequence ID" value="NZ_ML660087.1"/>
</dbReference>
<organism evidence="2 3">
    <name type="scientific">Exilibacterium tricleocarpae</name>
    <dbReference type="NCBI Taxonomy" id="2591008"/>
    <lineage>
        <taxon>Bacteria</taxon>
        <taxon>Pseudomonadati</taxon>
        <taxon>Pseudomonadota</taxon>
        <taxon>Gammaproteobacteria</taxon>
        <taxon>Cellvibrionales</taxon>
        <taxon>Cellvibrionaceae</taxon>
        <taxon>Exilibacterium</taxon>
    </lineage>
</organism>
<dbReference type="GO" id="GO:0016020">
    <property type="term" value="C:membrane"/>
    <property type="evidence" value="ECO:0007669"/>
    <property type="project" value="TreeGrafter"/>
</dbReference>
<dbReference type="EMBL" id="VHSG01000002">
    <property type="protein sequence ID" value="TQV86192.1"/>
    <property type="molecule type" value="Genomic_DNA"/>
</dbReference>
<reference evidence="2 3" key="1">
    <citation type="submission" date="2019-06" db="EMBL/GenBank/DDBJ databases">
        <title>Whole genome sequence for Cellvibrionaceae sp. R142.</title>
        <authorList>
            <person name="Wang G."/>
        </authorList>
    </citation>
    <scope>NUCLEOTIDE SEQUENCE [LARGE SCALE GENOMIC DNA]</scope>
    <source>
        <strain evidence="2 3">R142</strain>
    </source>
</reference>
<accession>A0A545U9P6</accession>
<comment type="caution">
    <text evidence="2">The sequence shown here is derived from an EMBL/GenBank/DDBJ whole genome shotgun (WGS) entry which is preliminary data.</text>
</comment>
<dbReference type="Proteomes" id="UP000319732">
    <property type="component" value="Unassembled WGS sequence"/>
</dbReference>
<dbReference type="AlphaFoldDB" id="A0A545U9P6"/>
<dbReference type="OrthoDB" id="6117067at2"/>
<sequence length="472" mass="51952">MAQTQPTRAFIPFTCGHLHIRYAGSGPPLILLHECPRSSLSVLPLLEQLSSHYCCIALDTPGYGDSDPIVASPGTATIEDFVGALRQLLDRLQLEQVYLYGIHTGAAIAAEFGRHHPARVKHLFLDAPPAFTAPEQQSMLTHYLTPIVPERDGSHLNAVWTRVLDQQTYFPFYDRRPQTRLTAVRRDLEFVHRTAMGFLAAGDDYPTAYRAAILYPMAGVLSELADIPFTLFGRHDDLLVAHMQRLPVAGTVLQGLQDIARLMRQPLANNRLATVTAAELTSRQCARRRYLKLSTTSVYIEMPAQFNGRMTLRSPFINRGAASDAATASAAIDLPGFGLSDLNLAMPTDTETCQQLFLNTATAAAKALGANLAPVSPGTDWLRLLLSQLGILPDDWNIDGSINSRHTSRLPLPNLRLDWSGAHLLAAWTAARDIAESLSTDTDDAPTTLRTTGQIFQYLIRSRETVTNFCKL</sequence>
<protein>
    <submittedName>
        <fullName evidence="2">Alpha/beta hydrolase</fullName>
    </submittedName>
</protein>
<feature type="domain" description="AB hydrolase-1" evidence="1">
    <location>
        <begin position="27"/>
        <end position="136"/>
    </location>
</feature>
<evidence type="ECO:0000313" key="2">
    <source>
        <dbReference type="EMBL" id="TQV86192.1"/>
    </source>
</evidence>
<dbReference type="InterPro" id="IPR000073">
    <property type="entry name" value="AB_hydrolase_1"/>
</dbReference>
<gene>
    <name evidence="2" type="ORF">FKG94_01155</name>
</gene>
<keyword evidence="2" id="KW-0378">Hydrolase</keyword>
<dbReference type="Gene3D" id="3.40.50.1820">
    <property type="entry name" value="alpha/beta hydrolase"/>
    <property type="match status" value="1"/>
</dbReference>
<dbReference type="GO" id="GO:0016787">
    <property type="term" value="F:hydrolase activity"/>
    <property type="evidence" value="ECO:0007669"/>
    <property type="project" value="UniProtKB-KW"/>
</dbReference>
<dbReference type="InterPro" id="IPR050266">
    <property type="entry name" value="AB_hydrolase_sf"/>
</dbReference>
<evidence type="ECO:0000313" key="3">
    <source>
        <dbReference type="Proteomes" id="UP000319732"/>
    </source>
</evidence>